<sequence>VIGGGSSVQSVSSRRMDAQLTSMFLMNIIVVSTAVFPYSAYNIYSAITLNFQKDSDRRAIEGFIAQTVLLLWCVQFKNAALS</sequence>
<keyword evidence="1" id="KW-0812">Transmembrane</keyword>
<evidence type="ECO:0000313" key="2">
    <source>
        <dbReference type="EMBL" id="CAF4554441.1"/>
    </source>
</evidence>
<evidence type="ECO:0000313" key="3">
    <source>
        <dbReference type="Proteomes" id="UP000682733"/>
    </source>
</evidence>
<keyword evidence="1" id="KW-1133">Transmembrane helix</keyword>
<gene>
    <name evidence="2" type="ORF">TMI583_LOCUS49748</name>
</gene>
<reference evidence="2" key="1">
    <citation type="submission" date="2021-02" db="EMBL/GenBank/DDBJ databases">
        <authorList>
            <person name="Nowell W R."/>
        </authorList>
    </citation>
    <scope>NUCLEOTIDE SEQUENCE</scope>
</reference>
<proteinExistence type="predicted"/>
<organism evidence="2 3">
    <name type="scientific">Didymodactylos carnosus</name>
    <dbReference type="NCBI Taxonomy" id="1234261"/>
    <lineage>
        <taxon>Eukaryota</taxon>
        <taxon>Metazoa</taxon>
        <taxon>Spiralia</taxon>
        <taxon>Gnathifera</taxon>
        <taxon>Rotifera</taxon>
        <taxon>Eurotatoria</taxon>
        <taxon>Bdelloidea</taxon>
        <taxon>Philodinida</taxon>
        <taxon>Philodinidae</taxon>
        <taxon>Didymodactylos</taxon>
    </lineage>
</organism>
<name>A0A8S2YEM9_9BILA</name>
<dbReference type="AlphaFoldDB" id="A0A8S2YEM9"/>
<dbReference type="EMBL" id="CAJOBA010111439">
    <property type="protein sequence ID" value="CAF4554441.1"/>
    <property type="molecule type" value="Genomic_DNA"/>
</dbReference>
<feature type="transmembrane region" description="Helical" evidence="1">
    <location>
        <begin position="20"/>
        <end position="41"/>
    </location>
</feature>
<keyword evidence="1" id="KW-0472">Membrane</keyword>
<evidence type="ECO:0000256" key="1">
    <source>
        <dbReference type="SAM" id="Phobius"/>
    </source>
</evidence>
<comment type="caution">
    <text evidence="2">The sequence shown here is derived from an EMBL/GenBank/DDBJ whole genome shotgun (WGS) entry which is preliminary data.</text>
</comment>
<feature type="non-terminal residue" evidence="2">
    <location>
        <position position="1"/>
    </location>
</feature>
<protein>
    <submittedName>
        <fullName evidence="2">Uncharacterized protein</fullName>
    </submittedName>
</protein>
<accession>A0A8S2YEM9</accession>
<dbReference type="Proteomes" id="UP000682733">
    <property type="component" value="Unassembled WGS sequence"/>
</dbReference>